<keyword evidence="5" id="KW-1185">Reference proteome</keyword>
<sequence>MSSNHHKSNSSDLKRTHHSPHPTNQYRKNSSIPSTPTTSTLNQLDLNYKSLNSVPSDIFLQNESLEKIGLAFNQLCSLPSQFQVFQNLVNLNLRSNLFREIPHVLTELSNLQVLDISRNKIKALPANPGSLMKLTRLNLTKNRLNTLPLYLGRMEKLEILKVEGNIFSFPSERWFRYEKWSDRDSWLKSLQAHLRETEKMQRDPNYHKAAGKGSSPHISHKQLPSKQKSSQDSGHSPRDRQAPKFHPSYDKPNSRKNSETSNEQHLLPPKGHSRSQSQDSDHSPRDRYAPKFNPSYDRPSSRKNSETSNDNLFTPKAHSRSQSQDSINNLKFSMSPDDYGTHFNNGTSPLFDQNDPPFTSTMKKVEFKPIPRHRSNSYISNNMDSNLIIHESESIDDIHLKFTSKRQPSDLTDATNPTDTCSSDDELQSPQQLFSSALNSAFYQSFNSAEISRLQSYRDLLYVAHIIETRLNSWLSISLGDEIVSSPMTATIRSPISESPGSLPESNMLAHSSSVDSRSDKQGIKSNSMKFNSSQMLHQFRRGSRHLCHLLVKCTISSDDLSDSFNSHEFWSSLQTASLELIATINQLVAYMLDSLVSSETIETVPQRWKDALFNLHQISIHLKSMTNNLQIKNAEQTEKLDIGSILDKVPQQKNAPKVRPFHRKQLSENSLLSKRNVNLSPLNKATKVAPQKSSHTSTEDQVNNSANNHLYLSVEMGVSAAFKVLNSLKDSFASNQIILNGKLENLSKNIQRCEEATQSLVGCLNMLFEIPSPNSTVNRYKDSETPNLTDPTQLPRFYSHAQHFVECILSLLQDLKTHSNDINLFKIHGIDQLSLLVSSTKEIAHNLPSK</sequence>
<dbReference type="AlphaFoldDB" id="A0A137PEX2"/>
<feature type="compositionally biased region" description="Basic and acidic residues" evidence="3">
    <location>
        <begin position="197"/>
        <end position="206"/>
    </location>
</feature>
<evidence type="ECO:0000256" key="1">
    <source>
        <dbReference type="ARBA" id="ARBA00022614"/>
    </source>
</evidence>
<dbReference type="SUPFAM" id="SSF52058">
    <property type="entry name" value="L domain-like"/>
    <property type="match status" value="1"/>
</dbReference>
<dbReference type="PANTHER" id="PTHR48065">
    <property type="entry name" value="OS10G0469600 PROTEIN"/>
    <property type="match status" value="1"/>
</dbReference>
<dbReference type="PROSITE" id="PS51450">
    <property type="entry name" value="LRR"/>
    <property type="match status" value="1"/>
</dbReference>
<evidence type="ECO:0008006" key="6">
    <source>
        <dbReference type="Google" id="ProtNLM"/>
    </source>
</evidence>
<name>A0A137PEX2_CONC2</name>
<feature type="region of interest" description="Disordered" evidence="3">
    <location>
        <begin position="407"/>
        <end position="427"/>
    </location>
</feature>
<proteinExistence type="predicted"/>
<evidence type="ECO:0000313" key="5">
    <source>
        <dbReference type="Proteomes" id="UP000070444"/>
    </source>
</evidence>
<dbReference type="InterPro" id="IPR032675">
    <property type="entry name" value="LRR_dom_sf"/>
</dbReference>
<feature type="region of interest" description="Disordered" evidence="3">
    <location>
        <begin position="494"/>
        <end position="520"/>
    </location>
</feature>
<dbReference type="SMART" id="SM00369">
    <property type="entry name" value="LRR_TYP"/>
    <property type="match status" value="3"/>
</dbReference>
<feature type="compositionally biased region" description="Polar residues" evidence="3">
    <location>
        <begin position="222"/>
        <end position="234"/>
    </location>
</feature>
<protein>
    <recommendedName>
        <fullName evidence="6">L domain-like protein</fullName>
    </recommendedName>
</protein>
<keyword evidence="1" id="KW-0433">Leucine-rich repeat</keyword>
<feature type="region of interest" description="Disordered" evidence="3">
    <location>
        <begin position="197"/>
        <end position="333"/>
    </location>
</feature>
<feature type="compositionally biased region" description="Basic and acidic residues" evidence="3">
    <location>
        <begin position="235"/>
        <end position="258"/>
    </location>
</feature>
<dbReference type="InterPro" id="IPR001611">
    <property type="entry name" value="Leu-rich_rpt"/>
</dbReference>
<feature type="region of interest" description="Disordered" evidence="3">
    <location>
        <begin position="683"/>
        <end position="705"/>
    </location>
</feature>
<dbReference type="OrthoDB" id="1394818at2759"/>
<reference evidence="4 5" key="1">
    <citation type="journal article" date="2015" name="Genome Biol. Evol.">
        <title>Phylogenomic analyses indicate that early fungi evolved digesting cell walls of algal ancestors of land plants.</title>
        <authorList>
            <person name="Chang Y."/>
            <person name="Wang S."/>
            <person name="Sekimoto S."/>
            <person name="Aerts A.L."/>
            <person name="Choi C."/>
            <person name="Clum A."/>
            <person name="LaButti K.M."/>
            <person name="Lindquist E.A."/>
            <person name="Yee Ngan C."/>
            <person name="Ohm R.A."/>
            <person name="Salamov A.A."/>
            <person name="Grigoriev I.V."/>
            <person name="Spatafora J.W."/>
            <person name="Berbee M.L."/>
        </authorList>
    </citation>
    <scope>NUCLEOTIDE SEQUENCE [LARGE SCALE GENOMIC DNA]</scope>
    <source>
        <strain evidence="4 5">NRRL 28638</strain>
    </source>
</reference>
<feature type="compositionally biased region" description="Polar residues" evidence="3">
    <location>
        <begin position="692"/>
        <end position="705"/>
    </location>
</feature>
<gene>
    <name evidence="4" type="ORF">CONCODRAFT_108639</name>
</gene>
<feature type="region of interest" description="Disordered" evidence="3">
    <location>
        <begin position="1"/>
        <end position="38"/>
    </location>
</feature>
<dbReference type="InterPro" id="IPR003591">
    <property type="entry name" value="Leu-rich_rpt_typical-subtyp"/>
</dbReference>
<feature type="compositionally biased region" description="Polar residues" evidence="3">
    <location>
        <begin position="407"/>
        <end position="421"/>
    </location>
</feature>
<feature type="compositionally biased region" description="Basic and acidic residues" evidence="3">
    <location>
        <begin position="279"/>
        <end position="289"/>
    </location>
</feature>
<evidence type="ECO:0000313" key="4">
    <source>
        <dbReference type="EMBL" id="KXN73543.1"/>
    </source>
</evidence>
<evidence type="ECO:0000256" key="2">
    <source>
        <dbReference type="ARBA" id="ARBA00022737"/>
    </source>
</evidence>
<keyword evidence="2" id="KW-0677">Repeat</keyword>
<dbReference type="STRING" id="796925.A0A137PEX2"/>
<evidence type="ECO:0000256" key="3">
    <source>
        <dbReference type="SAM" id="MobiDB-lite"/>
    </source>
</evidence>
<dbReference type="EMBL" id="KQ964435">
    <property type="protein sequence ID" value="KXN73543.1"/>
    <property type="molecule type" value="Genomic_DNA"/>
</dbReference>
<accession>A0A137PEX2</accession>
<dbReference type="Gene3D" id="3.80.10.10">
    <property type="entry name" value="Ribonuclease Inhibitor"/>
    <property type="match status" value="1"/>
</dbReference>
<dbReference type="Proteomes" id="UP000070444">
    <property type="component" value="Unassembled WGS sequence"/>
</dbReference>
<organism evidence="4 5">
    <name type="scientific">Conidiobolus coronatus (strain ATCC 28846 / CBS 209.66 / NRRL 28638)</name>
    <name type="common">Delacroixia coronata</name>
    <dbReference type="NCBI Taxonomy" id="796925"/>
    <lineage>
        <taxon>Eukaryota</taxon>
        <taxon>Fungi</taxon>
        <taxon>Fungi incertae sedis</taxon>
        <taxon>Zoopagomycota</taxon>
        <taxon>Entomophthoromycotina</taxon>
        <taxon>Entomophthoromycetes</taxon>
        <taxon>Entomophthorales</taxon>
        <taxon>Ancylistaceae</taxon>
        <taxon>Conidiobolus</taxon>
    </lineage>
</organism>
<feature type="compositionally biased region" description="Polar residues" evidence="3">
    <location>
        <begin position="320"/>
        <end position="332"/>
    </location>
</feature>